<proteinExistence type="predicted"/>
<dbReference type="InterPro" id="IPR008962">
    <property type="entry name" value="PapD-like_sf"/>
</dbReference>
<comment type="caution">
    <text evidence="3">The sequence shown here is derived from an EMBL/GenBank/DDBJ whole genome shotgun (WGS) entry which is preliminary data.</text>
</comment>
<evidence type="ECO:0000256" key="1">
    <source>
        <dbReference type="RuleBase" id="RU003425"/>
    </source>
</evidence>
<dbReference type="InterPro" id="IPR013783">
    <property type="entry name" value="Ig-like_fold"/>
</dbReference>
<protein>
    <recommendedName>
        <fullName evidence="1">Major sperm protein</fullName>
    </recommendedName>
</protein>
<keyword evidence="1" id="KW-0963">Cytoplasm</keyword>
<dbReference type="PANTHER" id="PTHR21513:SF27">
    <property type="entry name" value="MAJOR SPERM PROTEIN"/>
    <property type="match status" value="1"/>
</dbReference>
<organism evidence="3 4">
    <name type="scientific">Pristionchus entomophagus</name>
    <dbReference type="NCBI Taxonomy" id="358040"/>
    <lineage>
        <taxon>Eukaryota</taxon>
        <taxon>Metazoa</taxon>
        <taxon>Ecdysozoa</taxon>
        <taxon>Nematoda</taxon>
        <taxon>Chromadorea</taxon>
        <taxon>Rhabditida</taxon>
        <taxon>Rhabditina</taxon>
        <taxon>Diplogasteromorpha</taxon>
        <taxon>Diplogasteroidea</taxon>
        <taxon>Neodiplogasteridae</taxon>
        <taxon>Pristionchus</taxon>
    </lineage>
</organism>
<dbReference type="InterPro" id="IPR000535">
    <property type="entry name" value="MSP_dom"/>
</dbReference>
<dbReference type="PANTHER" id="PTHR21513">
    <property type="entry name" value="MAJOR SPERM PROTEIN"/>
    <property type="match status" value="1"/>
</dbReference>
<name>A0AAV5U9U1_9BILA</name>
<dbReference type="PROSITE" id="PS50202">
    <property type="entry name" value="MSP"/>
    <property type="match status" value="1"/>
</dbReference>
<feature type="domain" description="MSP" evidence="2">
    <location>
        <begin position="15"/>
        <end position="129"/>
    </location>
</feature>
<keyword evidence="4" id="KW-1185">Reference proteome</keyword>
<dbReference type="Pfam" id="PF00635">
    <property type="entry name" value="Motile_Sperm"/>
    <property type="match status" value="1"/>
</dbReference>
<dbReference type="Gene3D" id="2.60.40.10">
    <property type="entry name" value="Immunoglobulins"/>
    <property type="match status" value="1"/>
</dbReference>
<dbReference type="SUPFAM" id="SSF49354">
    <property type="entry name" value="PapD-like"/>
    <property type="match status" value="1"/>
</dbReference>
<accession>A0AAV5U9U1</accession>
<evidence type="ECO:0000313" key="4">
    <source>
        <dbReference type="Proteomes" id="UP001432027"/>
    </source>
</evidence>
<dbReference type="Proteomes" id="UP001432027">
    <property type="component" value="Unassembled WGS sequence"/>
</dbReference>
<reference evidence="3" key="1">
    <citation type="submission" date="2023-10" db="EMBL/GenBank/DDBJ databases">
        <title>Genome assembly of Pristionchus species.</title>
        <authorList>
            <person name="Yoshida K."/>
            <person name="Sommer R.J."/>
        </authorList>
    </citation>
    <scope>NUCLEOTIDE SEQUENCE</scope>
    <source>
        <strain evidence="3">RS0144</strain>
    </source>
</reference>
<evidence type="ECO:0000259" key="2">
    <source>
        <dbReference type="PROSITE" id="PS50202"/>
    </source>
</evidence>
<keyword evidence="1" id="KW-0206">Cytoskeleton</keyword>
<evidence type="ECO:0000313" key="3">
    <source>
        <dbReference type="EMBL" id="GMT02970.1"/>
    </source>
</evidence>
<dbReference type="EMBL" id="BTSX01000006">
    <property type="protein sequence ID" value="GMT02970.1"/>
    <property type="molecule type" value="Genomic_DNA"/>
</dbReference>
<gene>
    <name evidence="3" type="ORF">PENTCL1PPCAC_25144</name>
</gene>
<comment type="function">
    <text evidence="1">Central component in molecular interactions underlying sperm crawling. Forms an extensive filament system that extends from sperm villipoda, along the leading edge of the pseudopod.</text>
</comment>
<feature type="non-terminal residue" evidence="3">
    <location>
        <position position="1"/>
    </location>
</feature>
<dbReference type="AlphaFoldDB" id="A0AAV5U9U1"/>
<sequence>FPSPHQLAMAALKRGLQIEPHDCLTFSGDLSKEMRVTFSVTNMSDQKLAYKIKCTKNEAFKISSAIDVIPSGQYKNITITYRPISEEISDRHHIGIYYIPAPEGCTASSVWREHYGPPCGEYRLRINMDPTQE</sequence>